<sequence>MDLVEQRQNRGGEELLALLERLGIRYALYEHEAFFTVEEAQSRGLVMPGLNLKCLLIKDKKTLRFYLVVLEDHRQLDGRHFAKSTGWRRPTFAGEEELYEKLGLTPGSVSPLGLVNNQGHDVVLVLERAVLNAGDQELLNFHPCRNTATMGIRKRDFLRLVEELGNPVVWERKEPR</sequence>
<dbReference type="PANTHER" id="PTHR31423:SF3">
    <property type="entry name" value="PROLYL-TRNA SYNTHETASE ASSOCIATED DOMAIN-CONTAINING PROTEIN 1-RELATED"/>
    <property type="match status" value="1"/>
</dbReference>
<dbReference type="InterPro" id="IPR040285">
    <property type="entry name" value="ProX/PRXD1"/>
</dbReference>
<organism evidence="2 3">
    <name type="scientific">Dysosmobacter acutus</name>
    <dbReference type="NCBI Taxonomy" id="2841504"/>
    <lineage>
        <taxon>Bacteria</taxon>
        <taxon>Bacillati</taxon>
        <taxon>Bacillota</taxon>
        <taxon>Clostridia</taxon>
        <taxon>Eubacteriales</taxon>
        <taxon>Oscillospiraceae</taxon>
        <taxon>Dysosmobacter</taxon>
    </lineage>
</organism>
<dbReference type="InterPro" id="IPR007214">
    <property type="entry name" value="YbaK/aa-tRNA-synth-assoc-dom"/>
</dbReference>
<accession>A0ABS6FC46</accession>
<name>A0ABS6FC46_9FIRM</name>
<dbReference type="EMBL" id="JAHLQN010000001">
    <property type="protein sequence ID" value="MBU5627854.1"/>
    <property type="molecule type" value="Genomic_DNA"/>
</dbReference>
<comment type="caution">
    <text evidence="2">The sequence shown here is derived from an EMBL/GenBank/DDBJ whole genome shotgun (WGS) entry which is preliminary data.</text>
</comment>
<evidence type="ECO:0000259" key="1">
    <source>
        <dbReference type="Pfam" id="PF04073"/>
    </source>
</evidence>
<dbReference type="Proteomes" id="UP000787672">
    <property type="component" value="Unassembled WGS sequence"/>
</dbReference>
<reference evidence="2 3" key="1">
    <citation type="submission" date="2021-06" db="EMBL/GenBank/DDBJ databases">
        <authorList>
            <person name="Sun Q."/>
            <person name="Li D."/>
        </authorList>
    </citation>
    <scope>NUCLEOTIDE SEQUENCE [LARGE SCALE GENOMIC DNA]</scope>
    <source>
        <strain evidence="2 3">MSJ-2</strain>
    </source>
</reference>
<protein>
    <recommendedName>
        <fullName evidence="1">YbaK/aminoacyl-tRNA synthetase-associated domain-containing protein</fullName>
    </recommendedName>
</protein>
<feature type="domain" description="YbaK/aminoacyl-tRNA synthetase-associated" evidence="1">
    <location>
        <begin position="31"/>
        <end position="160"/>
    </location>
</feature>
<dbReference type="PANTHER" id="PTHR31423">
    <property type="entry name" value="YBAK DOMAIN-CONTAINING PROTEIN"/>
    <property type="match status" value="1"/>
</dbReference>
<dbReference type="RefSeq" id="WP_216633175.1">
    <property type="nucleotide sequence ID" value="NZ_JAHLQN010000001.1"/>
</dbReference>
<evidence type="ECO:0000313" key="3">
    <source>
        <dbReference type="Proteomes" id="UP000787672"/>
    </source>
</evidence>
<evidence type="ECO:0000313" key="2">
    <source>
        <dbReference type="EMBL" id="MBU5627854.1"/>
    </source>
</evidence>
<proteinExistence type="predicted"/>
<keyword evidence="3" id="KW-1185">Reference proteome</keyword>
<dbReference type="Pfam" id="PF04073">
    <property type="entry name" value="tRNA_edit"/>
    <property type="match status" value="1"/>
</dbReference>
<gene>
    <name evidence="2" type="ORF">KQI82_13160</name>
</gene>